<accession>A0A1H2CIN3</accession>
<dbReference type="SUPFAM" id="SSF160582">
    <property type="entry name" value="MbtH-like"/>
    <property type="match status" value="1"/>
</dbReference>
<dbReference type="GO" id="GO:0019290">
    <property type="term" value="P:siderophore biosynthetic process"/>
    <property type="evidence" value="ECO:0007669"/>
    <property type="project" value="TreeGrafter"/>
</dbReference>
<dbReference type="AlphaFoldDB" id="A0A1H2CIN3"/>
<dbReference type="STRING" id="113562.SAMN04489716_5888"/>
<dbReference type="InterPro" id="IPR005153">
    <property type="entry name" value="MbtH-like_dom"/>
</dbReference>
<dbReference type="PANTHER" id="PTHR38444:SF1">
    <property type="entry name" value="ENTEROBACTIN BIOSYNTHESIS PROTEIN YBDZ"/>
    <property type="match status" value="1"/>
</dbReference>
<evidence type="ECO:0000313" key="2">
    <source>
        <dbReference type="EMBL" id="SDT70107.1"/>
    </source>
</evidence>
<dbReference type="Proteomes" id="UP000198688">
    <property type="component" value="Chromosome I"/>
</dbReference>
<protein>
    <submittedName>
        <fullName evidence="2">MbtH protein</fullName>
    </submittedName>
</protein>
<evidence type="ECO:0000259" key="1">
    <source>
        <dbReference type="SMART" id="SM00923"/>
    </source>
</evidence>
<dbReference type="InterPro" id="IPR037407">
    <property type="entry name" value="MLP_fam"/>
</dbReference>
<name>A0A1H2CIN3_9ACTN</name>
<dbReference type="Gene3D" id="3.90.820.10">
    <property type="entry name" value="Structural Genomics, Unknown Function 30-nov-00 1gh9 Mol_id"/>
    <property type="match status" value="1"/>
</dbReference>
<proteinExistence type="predicted"/>
<reference evidence="2 3" key="1">
    <citation type="submission" date="2016-10" db="EMBL/GenBank/DDBJ databases">
        <authorList>
            <person name="de Groot N.N."/>
        </authorList>
    </citation>
    <scope>NUCLEOTIDE SEQUENCE [LARGE SCALE GENOMIC DNA]</scope>
    <source>
        <strain evidence="2 3">DSM 43941</strain>
    </source>
</reference>
<dbReference type="PANTHER" id="PTHR38444">
    <property type="entry name" value="ENTEROBACTIN BIOSYNTHESIS PROTEIN YBDZ"/>
    <property type="match status" value="1"/>
</dbReference>
<feature type="domain" description="MbtH-like" evidence="1">
    <location>
        <begin position="3"/>
        <end position="53"/>
    </location>
</feature>
<dbReference type="RefSeq" id="WP_092548196.1">
    <property type="nucleotide sequence ID" value="NZ_BOMJ01000086.1"/>
</dbReference>
<dbReference type="InterPro" id="IPR038020">
    <property type="entry name" value="MbtH-like_sf"/>
</dbReference>
<sequence>MTSILDNAEGTFVVLTNSEGGHSLWPGISAVPAGWTVRFGPAGRPECLDHVEKSWVALSPDGFAKVTQHS</sequence>
<dbReference type="GO" id="GO:0005829">
    <property type="term" value="C:cytosol"/>
    <property type="evidence" value="ECO:0007669"/>
    <property type="project" value="TreeGrafter"/>
</dbReference>
<evidence type="ECO:0000313" key="3">
    <source>
        <dbReference type="Proteomes" id="UP000198688"/>
    </source>
</evidence>
<dbReference type="Pfam" id="PF03621">
    <property type="entry name" value="MbtH"/>
    <property type="match status" value="1"/>
</dbReference>
<gene>
    <name evidence="2" type="ORF">SAMN04489716_5888</name>
</gene>
<organism evidence="2 3">
    <name type="scientific">Actinoplanes derwentensis</name>
    <dbReference type="NCBI Taxonomy" id="113562"/>
    <lineage>
        <taxon>Bacteria</taxon>
        <taxon>Bacillati</taxon>
        <taxon>Actinomycetota</taxon>
        <taxon>Actinomycetes</taxon>
        <taxon>Micromonosporales</taxon>
        <taxon>Micromonosporaceae</taxon>
        <taxon>Actinoplanes</taxon>
    </lineage>
</organism>
<dbReference type="OrthoDB" id="7584480at2"/>
<dbReference type="EMBL" id="LT629758">
    <property type="protein sequence ID" value="SDT70107.1"/>
    <property type="molecule type" value="Genomic_DNA"/>
</dbReference>
<keyword evidence="3" id="KW-1185">Reference proteome</keyword>
<dbReference type="SMART" id="SM00923">
    <property type="entry name" value="MbtH"/>
    <property type="match status" value="1"/>
</dbReference>